<proteinExistence type="predicted"/>
<comment type="caution">
    <text evidence="1">The sequence shown here is derived from an EMBL/GenBank/DDBJ whole genome shotgun (WGS) entry which is preliminary data.</text>
</comment>
<reference evidence="1 2" key="1">
    <citation type="submission" date="2020-08" db="EMBL/GenBank/DDBJ databases">
        <title>Streptomyces sp. PSKA01 genome sequencing and assembly.</title>
        <authorList>
            <person name="Mandal S."/>
            <person name="Maiti P.K."/>
            <person name="Das P."/>
        </authorList>
    </citation>
    <scope>NUCLEOTIDE SEQUENCE [LARGE SCALE GENOMIC DNA]</scope>
    <source>
        <strain evidence="1 2">PSKA01</strain>
    </source>
</reference>
<accession>A0A7X1M9D7</accession>
<name>A0A7X1M9D7_9ACTN</name>
<dbReference type="RefSeq" id="WP_186283047.1">
    <property type="nucleotide sequence ID" value="NZ_JACMSF010000015.1"/>
</dbReference>
<evidence type="ECO:0000313" key="1">
    <source>
        <dbReference type="EMBL" id="MBC2903159.1"/>
    </source>
</evidence>
<evidence type="ECO:0000313" key="2">
    <source>
        <dbReference type="Proteomes" id="UP000584670"/>
    </source>
</evidence>
<protein>
    <submittedName>
        <fullName evidence="1">Uncharacterized protein</fullName>
    </submittedName>
</protein>
<dbReference type="AlphaFoldDB" id="A0A7X1M9D7"/>
<keyword evidence="2" id="KW-1185">Reference proteome</keyword>
<gene>
    <name evidence="1" type="ORF">H4N64_16390</name>
</gene>
<organism evidence="1 2">
    <name type="scientific">Streptomyces cupreus</name>
    <dbReference type="NCBI Taxonomy" id="2759956"/>
    <lineage>
        <taxon>Bacteria</taxon>
        <taxon>Bacillati</taxon>
        <taxon>Actinomycetota</taxon>
        <taxon>Actinomycetes</taxon>
        <taxon>Kitasatosporales</taxon>
        <taxon>Streptomycetaceae</taxon>
        <taxon>Streptomyces</taxon>
    </lineage>
</organism>
<dbReference type="Proteomes" id="UP000584670">
    <property type="component" value="Unassembled WGS sequence"/>
</dbReference>
<sequence>MSDVDCPHCHATLDNLDVRIVAPGPNGTYVAIKHTKDCVDYPPEPQLPDEEPTP</sequence>
<dbReference type="EMBL" id="JACMSF010000015">
    <property type="protein sequence ID" value="MBC2903159.1"/>
    <property type="molecule type" value="Genomic_DNA"/>
</dbReference>